<dbReference type="AlphaFoldDB" id="A0A6J4V654"/>
<reference evidence="1" key="1">
    <citation type="submission" date="2020-02" db="EMBL/GenBank/DDBJ databases">
        <authorList>
            <person name="Meier V. D."/>
        </authorList>
    </citation>
    <scope>NUCLEOTIDE SEQUENCE</scope>
    <source>
        <strain evidence="1">AVDCRST_MAG81</strain>
    </source>
</reference>
<proteinExistence type="predicted"/>
<name>A0A6J4V654_9CYAN</name>
<gene>
    <name evidence="1" type="ORF">AVDCRST_MAG81-1490</name>
</gene>
<accession>A0A6J4V654</accession>
<dbReference type="EMBL" id="CADCWO010000084">
    <property type="protein sequence ID" value="CAA9569813.1"/>
    <property type="molecule type" value="Genomic_DNA"/>
</dbReference>
<sequence length="134" mass="15405">MQLEFVPVEEFYFALTLAVRTLEEISQPGLVEQVRSRLQEKCGQSSTVAAAQQNNFNYVFRVQGYDNSPAAQLIVSVSDWQNKLRLSSDYGWTLDKDRKPVRTERFTQRAEFAQALRVYLQEWLQLPLADAAVS</sequence>
<evidence type="ECO:0000313" key="1">
    <source>
        <dbReference type="EMBL" id="CAA9569813.1"/>
    </source>
</evidence>
<protein>
    <submittedName>
        <fullName evidence="1">Uncharacterized protein</fullName>
    </submittedName>
</protein>
<organism evidence="1">
    <name type="scientific">uncultured Synechococcales cyanobacterium</name>
    <dbReference type="NCBI Taxonomy" id="1936017"/>
    <lineage>
        <taxon>Bacteria</taxon>
        <taxon>Bacillati</taxon>
        <taxon>Cyanobacteriota</taxon>
        <taxon>Cyanophyceae</taxon>
        <taxon>Synechococcales</taxon>
        <taxon>environmental samples</taxon>
    </lineage>
</organism>